<feature type="region of interest" description="Disordered" evidence="1">
    <location>
        <begin position="242"/>
        <end position="267"/>
    </location>
</feature>
<dbReference type="EMBL" id="JARYGZ010000007">
    <property type="protein sequence ID" value="MDH7641183.1"/>
    <property type="molecule type" value="Genomic_DNA"/>
</dbReference>
<dbReference type="InterPro" id="IPR009228">
    <property type="entry name" value="Capsid_scaffold_GpO"/>
</dbReference>
<dbReference type="Proteomes" id="UP001160625">
    <property type="component" value="Unassembled WGS sequence"/>
</dbReference>
<evidence type="ECO:0000313" key="2">
    <source>
        <dbReference type="EMBL" id="MDH7641183.1"/>
    </source>
</evidence>
<accession>A0ABT6N7T0</accession>
<evidence type="ECO:0000313" key="3">
    <source>
        <dbReference type="Proteomes" id="UP001160625"/>
    </source>
</evidence>
<protein>
    <submittedName>
        <fullName evidence="2">GPO family capsid scaffolding protein</fullName>
    </submittedName>
</protein>
<dbReference type="RefSeq" id="WP_281046522.1">
    <property type="nucleotide sequence ID" value="NZ_JARYGZ010000007.1"/>
</dbReference>
<sequence>MAKSKPFRAFVEGNTISDGREITADMIDEIVETFDPETYTPRINIEHTSFTGYGDVVAVFAQDDQIRIAGKLEKRRALYATIEGNDQLLALVKADQKPFPSVEITDDYAGTGLTGLTGFAFTDNPASIATQRAMFSRAKATGALIAAGTDAVALEFEDAPVEDKATGAFAAFMTKLTGLLPSKEPEPKKAPKVEPKGDGTDFAAVMAEGFAAIGEQFSALQKSVSDPVAALTARFNKLEQDLANTEAAPTQRRKPSSGGTGRVAADF</sequence>
<proteinExistence type="predicted"/>
<evidence type="ECO:0000256" key="1">
    <source>
        <dbReference type="SAM" id="MobiDB-lite"/>
    </source>
</evidence>
<name>A0ABT6N7T0_9SPHN</name>
<dbReference type="Pfam" id="PF05929">
    <property type="entry name" value="Phage_GPO"/>
    <property type="match status" value="1"/>
</dbReference>
<organism evidence="2 3">
    <name type="scientific">Sphingomonas oryzagri</name>
    <dbReference type="NCBI Taxonomy" id="3042314"/>
    <lineage>
        <taxon>Bacteria</taxon>
        <taxon>Pseudomonadati</taxon>
        <taxon>Pseudomonadota</taxon>
        <taxon>Alphaproteobacteria</taxon>
        <taxon>Sphingomonadales</taxon>
        <taxon>Sphingomonadaceae</taxon>
        <taxon>Sphingomonas</taxon>
    </lineage>
</organism>
<reference evidence="2" key="1">
    <citation type="submission" date="2023-04" db="EMBL/GenBank/DDBJ databases">
        <title>Sphingomonas sp. MAHUQ-71 isolated from rice field.</title>
        <authorList>
            <person name="Huq M.A."/>
        </authorList>
    </citation>
    <scope>NUCLEOTIDE SEQUENCE</scope>
    <source>
        <strain evidence="2">MAHUQ-71</strain>
    </source>
</reference>
<comment type="caution">
    <text evidence="2">The sequence shown here is derived from an EMBL/GenBank/DDBJ whole genome shotgun (WGS) entry which is preliminary data.</text>
</comment>
<gene>
    <name evidence="2" type="ORF">QGN17_20780</name>
</gene>
<keyword evidence="3" id="KW-1185">Reference proteome</keyword>